<comment type="caution">
    <text evidence="1">The sequence shown here is derived from an EMBL/GenBank/DDBJ whole genome shotgun (WGS) entry which is preliminary data.</text>
</comment>
<evidence type="ECO:0008006" key="3">
    <source>
        <dbReference type="Google" id="ProtNLM"/>
    </source>
</evidence>
<organism evidence="1 2">
    <name type="scientific">Cuscuta epithymum</name>
    <dbReference type="NCBI Taxonomy" id="186058"/>
    <lineage>
        <taxon>Eukaryota</taxon>
        <taxon>Viridiplantae</taxon>
        <taxon>Streptophyta</taxon>
        <taxon>Embryophyta</taxon>
        <taxon>Tracheophyta</taxon>
        <taxon>Spermatophyta</taxon>
        <taxon>Magnoliopsida</taxon>
        <taxon>eudicotyledons</taxon>
        <taxon>Gunneridae</taxon>
        <taxon>Pentapetalae</taxon>
        <taxon>asterids</taxon>
        <taxon>lamiids</taxon>
        <taxon>Solanales</taxon>
        <taxon>Convolvulaceae</taxon>
        <taxon>Cuscuteae</taxon>
        <taxon>Cuscuta</taxon>
        <taxon>Cuscuta subgen. Cuscuta</taxon>
    </lineage>
</organism>
<accession>A0AAV0EIE2</accession>
<sequence length="112" mass="12977">MKNNQGFELLREEELLDPCFRKQQRRIKLIKWMRPHTIKLNIDAAHILGFSSGGALLRDAQGEMIFAISFRILVDSPLHAVRWAISVLRLKLILSEFYLSSKNFFFEGGEIS</sequence>
<keyword evidence="2" id="KW-1185">Reference proteome</keyword>
<dbReference type="Proteomes" id="UP001152523">
    <property type="component" value="Unassembled WGS sequence"/>
</dbReference>
<dbReference type="AlphaFoldDB" id="A0AAV0EIE2"/>
<gene>
    <name evidence="1" type="ORF">CEPIT_LOCUS25269</name>
</gene>
<reference evidence="1" key="1">
    <citation type="submission" date="2022-07" db="EMBL/GenBank/DDBJ databases">
        <authorList>
            <person name="Macas J."/>
            <person name="Novak P."/>
            <person name="Neumann P."/>
        </authorList>
    </citation>
    <scope>NUCLEOTIDE SEQUENCE</scope>
</reference>
<evidence type="ECO:0000313" key="2">
    <source>
        <dbReference type="Proteomes" id="UP001152523"/>
    </source>
</evidence>
<dbReference type="EMBL" id="CAMAPF010000930">
    <property type="protein sequence ID" value="CAH9123508.1"/>
    <property type="molecule type" value="Genomic_DNA"/>
</dbReference>
<protein>
    <recommendedName>
        <fullName evidence="3">RNase H type-1 domain-containing protein</fullName>
    </recommendedName>
</protein>
<name>A0AAV0EIE2_9ASTE</name>
<evidence type="ECO:0000313" key="1">
    <source>
        <dbReference type="EMBL" id="CAH9123508.1"/>
    </source>
</evidence>
<proteinExistence type="predicted"/>